<dbReference type="Pfam" id="PF13387">
    <property type="entry name" value="Lnb_N"/>
    <property type="match status" value="1"/>
</dbReference>
<comment type="caution">
    <text evidence="4">The sequence shown here is derived from an EMBL/GenBank/DDBJ whole genome shotgun (WGS) entry which is preliminary data.</text>
</comment>
<dbReference type="InterPro" id="IPR057166">
    <property type="entry name" value="DUF7844"/>
</dbReference>
<feature type="coiled-coil region" evidence="1">
    <location>
        <begin position="628"/>
        <end position="670"/>
    </location>
</feature>
<reference evidence="5" key="1">
    <citation type="journal article" date="2019" name="Int. J. Syst. Evol. Microbiol.">
        <title>Halobacteriovorax valvorus sp. nov., a novel prokaryotic predator isolated from coastal seawater of China.</title>
        <authorList>
            <person name="Chen M.-X."/>
        </authorList>
    </citation>
    <scope>NUCLEOTIDE SEQUENCE [LARGE SCALE GENOMIC DNA]</scope>
    <source>
        <strain evidence="5">BL9</strain>
    </source>
</reference>
<evidence type="ECO:0000313" key="5">
    <source>
        <dbReference type="Proteomes" id="UP000443582"/>
    </source>
</evidence>
<feature type="domain" description="DUF7844" evidence="3">
    <location>
        <begin position="92"/>
        <end position="268"/>
    </location>
</feature>
<feature type="domain" description="Lnb N-terminal periplasmic" evidence="2">
    <location>
        <begin position="286"/>
        <end position="449"/>
    </location>
</feature>
<proteinExistence type="predicted"/>
<sequence>MKQQTFKYLVTTLLTTVAFSYSGPVFKLNKKSVPKDLVPNIERFLSNVDEKVPATVRDAIGEAVEITFTKFKENEAFSKFPTNRCDDAAGIKYGKVSFFNRDEIKISSLFINEIINNEEGTVQYNCGHRNYLRKAQATILHELAHLYDLKYVRTDEHKSKARICEREKEDRNHVSSECRAVLSQERNRKSISGLHSFFKLANWKKGFFKKKTKNLSNKRSADSYEYENLDEHNAVNFEFFLMDKDYKCKRPSYYKFYSELLNHRPFEDNNCEIYSKIVLDDLKTVRDINPDRVYRVDYLLASKGDSVISGFGHSMFRIVLCAPFRKKVDENCLKDKLYHVVLSYRANVSDIKSDMLKGVFGGYDSVLFMLSFPEVLNEYNGGELRDLISQPIYLSKEEKRDFIHKVLETYWEYEGDYKFITNNCASESNELFQAAFPSSDFAHERVILPYSLLDKFTESKFSNEEDLDDLEKAQEQGMFFPSDIDLLKHVKKSLFGMEESDYKVYRRRVGPQHHHRYKKIKREKFIKDILEEFDVDRLFEKYEELKLAGETRDVEQGLKNLSILTGAIFKIKQAYIDEEVGNFLDKNMEEETELGKRINRWNELRKSTRVKPNDHDYGIPLVVKDSDFERHNTKAHELEEMENQLLEDVKANYEDEVQDLARVLDLIRNIRNESRIMSMKIYSNQ</sequence>
<accession>A0ABY0IGD9</accession>
<dbReference type="InterPro" id="IPR025178">
    <property type="entry name" value="Lnb_N"/>
</dbReference>
<organism evidence="4 5">
    <name type="scientific">Halobacteriovorax vibrionivorans</name>
    <dbReference type="NCBI Taxonomy" id="2152716"/>
    <lineage>
        <taxon>Bacteria</taxon>
        <taxon>Pseudomonadati</taxon>
        <taxon>Bdellovibrionota</taxon>
        <taxon>Bacteriovoracia</taxon>
        <taxon>Bacteriovoracales</taxon>
        <taxon>Halobacteriovoraceae</taxon>
        <taxon>Halobacteriovorax</taxon>
    </lineage>
</organism>
<dbReference type="RefSeq" id="WP_115362006.1">
    <property type="nucleotide sequence ID" value="NZ_QDKL01000002.1"/>
</dbReference>
<keyword evidence="5" id="KW-1185">Reference proteome</keyword>
<gene>
    <name evidence="4" type="ORF">DAY19_10105</name>
</gene>
<keyword evidence="1" id="KW-0175">Coiled coil</keyword>
<evidence type="ECO:0000259" key="2">
    <source>
        <dbReference type="Pfam" id="PF13387"/>
    </source>
</evidence>
<evidence type="ECO:0000256" key="1">
    <source>
        <dbReference type="SAM" id="Coils"/>
    </source>
</evidence>
<dbReference type="Proteomes" id="UP000443582">
    <property type="component" value="Unassembled WGS sequence"/>
</dbReference>
<protein>
    <submittedName>
        <fullName evidence="4">DUF4105 domain-containing protein</fullName>
    </submittedName>
</protein>
<dbReference type="Pfam" id="PF25226">
    <property type="entry name" value="DUF7844"/>
    <property type="match status" value="1"/>
</dbReference>
<evidence type="ECO:0000259" key="3">
    <source>
        <dbReference type="Pfam" id="PF25226"/>
    </source>
</evidence>
<dbReference type="EMBL" id="QDKL01000002">
    <property type="protein sequence ID" value="RZF22026.1"/>
    <property type="molecule type" value="Genomic_DNA"/>
</dbReference>
<evidence type="ECO:0000313" key="4">
    <source>
        <dbReference type="EMBL" id="RZF22026.1"/>
    </source>
</evidence>
<name>A0ABY0IGD9_9BACT</name>